<dbReference type="InterPro" id="IPR000182">
    <property type="entry name" value="GNAT_dom"/>
</dbReference>
<gene>
    <name evidence="2" type="ORF">DAERI_070199</name>
</gene>
<dbReference type="PANTHER" id="PTHR13170">
    <property type="entry name" value="O-GLCNACASE"/>
    <property type="match status" value="1"/>
</dbReference>
<dbReference type="PANTHER" id="PTHR13170:SF16">
    <property type="entry name" value="PROTEIN O-GLCNACASE"/>
    <property type="match status" value="1"/>
</dbReference>
<comment type="caution">
    <text evidence="2">The sequence shown here is derived from an EMBL/GenBank/DDBJ whole genome shotgun (WGS) entry which is preliminary data.</text>
</comment>
<keyword evidence="2" id="KW-0808">Transferase</keyword>
<dbReference type="Gene3D" id="3.40.630.30">
    <property type="match status" value="1"/>
</dbReference>
<reference evidence="3" key="1">
    <citation type="submission" date="2018-01" db="EMBL/GenBank/DDBJ databases">
        <title>Draft Genome Sequence of the Radioresistant Bacterium Deinococcus aerius TR0125, Isolated from the Higher Atmosphere above Japan.</title>
        <authorList>
            <person name="Satoh K."/>
            <person name="Arai H."/>
            <person name="Sanzen T."/>
            <person name="Kawaguchi Y."/>
            <person name="Hayashi H."/>
            <person name="Yokobori S."/>
            <person name="Yamagishi A."/>
            <person name="Oono Y."/>
            <person name="Narumi I."/>
        </authorList>
    </citation>
    <scope>NUCLEOTIDE SEQUENCE [LARGE SCALE GENOMIC DNA]</scope>
    <source>
        <strain evidence="3">TR0125</strain>
    </source>
</reference>
<proteinExistence type="predicted"/>
<dbReference type="Proteomes" id="UP000236569">
    <property type="component" value="Unassembled WGS sequence"/>
</dbReference>
<protein>
    <submittedName>
        <fullName evidence="2">Putative GCN5-related N-acetyltransferase</fullName>
    </submittedName>
</protein>
<accession>A0A2I9DMG5</accession>
<dbReference type="Pfam" id="PF00583">
    <property type="entry name" value="Acetyltransf_1"/>
    <property type="match status" value="1"/>
</dbReference>
<dbReference type="AlphaFoldDB" id="A0A2I9DMG5"/>
<evidence type="ECO:0000259" key="1">
    <source>
        <dbReference type="PROSITE" id="PS51186"/>
    </source>
</evidence>
<organism evidence="2 3">
    <name type="scientific">Deinococcus aerius</name>
    <dbReference type="NCBI Taxonomy" id="200253"/>
    <lineage>
        <taxon>Bacteria</taxon>
        <taxon>Thermotogati</taxon>
        <taxon>Deinococcota</taxon>
        <taxon>Deinococci</taxon>
        <taxon>Deinococcales</taxon>
        <taxon>Deinococcaceae</taxon>
        <taxon>Deinococcus</taxon>
    </lineage>
</organism>
<dbReference type="InterPro" id="IPR016181">
    <property type="entry name" value="Acyl_CoA_acyltransferase"/>
</dbReference>
<dbReference type="SUPFAM" id="SSF55729">
    <property type="entry name" value="Acyl-CoA N-acyltransferases (Nat)"/>
    <property type="match status" value="1"/>
</dbReference>
<sequence>MPFSENRPLPHLRLARPDDRGALYRICLETGDSGADATGLYRDPLLLGHVYAGPYLAHQPDLAFVVEDEQGVGGYVIGALDTDAFARTLEREWWPPLREQYPMPSGDSANWTPDERIQALIHRPPRTPEDITARFPSHLHIDLLPRMQGGGNGRRLMMALWAALREQGSPGVHLGVGARNTRAVGFYHHLGFHTLREDPYSLTLGLPLQS</sequence>
<dbReference type="EMBL" id="BFAG01000007">
    <property type="protein sequence ID" value="GBF06201.1"/>
    <property type="molecule type" value="Genomic_DNA"/>
</dbReference>
<evidence type="ECO:0000313" key="2">
    <source>
        <dbReference type="EMBL" id="GBF06201.1"/>
    </source>
</evidence>
<feature type="domain" description="N-acetyltransferase" evidence="1">
    <location>
        <begin position="80"/>
        <end position="209"/>
    </location>
</feature>
<dbReference type="GO" id="GO:0016747">
    <property type="term" value="F:acyltransferase activity, transferring groups other than amino-acyl groups"/>
    <property type="evidence" value="ECO:0007669"/>
    <property type="project" value="InterPro"/>
</dbReference>
<evidence type="ECO:0000313" key="3">
    <source>
        <dbReference type="Proteomes" id="UP000236569"/>
    </source>
</evidence>
<dbReference type="RefSeq" id="WP_235610353.1">
    <property type="nucleotide sequence ID" value="NZ_BFAG01000007.1"/>
</dbReference>
<name>A0A2I9DMG5_9DEIO</name>
<keyword evidence="3" id="KW-1185">Reference proteome</keyword>
<dbReference type="InterPro" id="IPR051822">
    <property type="entry name" value="Glycosyl_Hydrolase_84"/>
</dbReference>
<dbReference type="PROSITE" id="PS51186">
    <property type="entry name" value="GNAT"/>
    <property type="match status" value="1"/>
</dbReference>